<gene>
    <name evidence="1" type="ORF">SAMN05444682_10978</name>
</gene>
<dbReference type="EMBL" id="FOQO01000009">
    <property type="protein sequence ID" value="SFJ36119.1"/>
    <property type="molecule type" value="Genomic_DNA"/>
</dbReference>
<dbReference type="RefSeq" id="WP_090629009.1">
    <property type="nucleotide sequence ID" value="NZ_FOQO01000009.1"/>
</dbReference>
<dbReference type="Proteomes" id="UP000198670">
    <property type="component" value="Unassembled WGS sequence"/>
</dbReference>
<sequence>METLIVEAHNKKQLAAIKAVLKALDVTFWKADESPYNADFVAKIKRGDEALQRGEGKKITLQELDALWK</sequence>
<reference evidence="1 2" key="1">
    <citation type="submission" date="2016-10" db="EMBL/GenBank/DDBJ databases">
        <authorList>
            <person name="de Groot N.N."/>
        </authorList>
    </citation>
    <scope>NUCLEOTIDE SEQUENCE [LARGE SCALE GENOMIC DNA]</scope>
    <source>
        <strain evidence="1 2">RK1</strain>
    </source>
</reference>
<evidence type="ECO:0000313" key="2">
    <source>
        <dbReference type="Proteomes" id="UP000198670"/>
    </source>
</evidence>
<organism evidence="1 2">
    <name type="scientific">Parapedobacter indicus</name>
    <dbReference type="NCBI Taxonomy" id="1477437"/>
    <lineage>
        <taxon>Bacteria</taxon>
        <taxon>Pseudomonadati</taxon>
        <taxon>Bacteroidota</taxon>
        <taxon>Sphingobacteriia</taxon>
        <taxon>Sphingobacteriales</taxon>
        <taxon>Sphingobacteriaceae</taxon>
        <taxon>Parapedobacter</taxon>
    </lineage>
</organism>
<dbReference type="STRING" id="1477437.SAMN05444682_10978"/>
<dbReference type="AlphaFoldDB" id="A0A1I3QRH1"/>
<accession>A0A1I3QRH1</accession>
<dbReference type="OrthoDB" id="827255at2"/>
<dbReference type="Pfam" id="PF10884">
    <property type="entry name" value="DUF2683"/>
    <property type="match status" value="1"/>
</dbReference>
<keyword evidence="2" id="KW-1185">Reference proteome</keyword>
<evidence type="ECO:0000313" key="1">
    <source>
        <dbReference type="EMBL" id="SFJ36119.1"/>
    </source>
</evidence>
<protein>
    <submittedName>
        <fullName evidence="1">Uncharacterized protein</fullName>
    </submittedName>
</protein>
<dbReference type="InterPro" id="IPR020271">
    <property type="entry name" value="Uncharacterised_MJ1172"/>
</dbReference>
<proteinExistence type="predicted"/>
<name>A0A1I3QRH1_9SPHI</name>